<evidence type="ECO:0000259" key="6">
    <source>
        <dbReference type="Pfam" id="PF01545"/>
    </source>
</evidence>
<feature type="transmembrane region" description="Helical" evidence="5">
    <location>
        <begin position="254"/>
        <end position="272"/>
    </location>
</feature>
<evidence type="ECO:0000313" key="7">
    <source>
        <dbReference type="EMBL" id="MDT0635739.1"/>
    </source>
</evidence>
<evidence type="ECO:0000256" key="1">
    <source>
        <dbReference type="ARBA" id="ARBA00004141"/>
    </source>
</evidence>
<evidence type="ECO:0000256" key="2">
    <source>
        <dbReference type="ARBA" id="ARBA00022692"/>
    </source>
</evidence>
<dbReference type="EMBL" id="JAVRIB010000013">
    <property type="protein sequence ID" value="MDT0635739.1"/>
    <property type="molecule type" value="Genomic_DNA"/>
</dbReference>
<organism evidence="7 8">
    <name type="scientific">Spectribacter hydrogenoxidans</name>
    <dbReference type="NCBI Taxonomy" id="3075608"/>
    <lineage>
        <taxon>Bacteria</taxon>
        <taxon>Pseudomonadati</taxon>
        <taxon>Pseudomonadota</taxon>
        <taxon>Gammaproteobacteria</taxon>
        <taxon>Salinisphaerales</taxon>
        <taxon>Salinisphaeraceae</taxon>
        <taxon>Spectribacter</taxon>
    </lineage>
</organism>
<dbReference type="SUPFAM" id="SSF55008">
    <property type="entry name" value="HMA, heavy metal-associated domain"/>
    <property type="match status" value="1"/>
</dbReference>
<evidence type="ECO:0000256" key="3">
    <source>
        <dbReference type="ARBA" id="ARBA00022989"/>
    </source>
</evidence>
<dbReference type="Gene3D" id="1.20.1510.10">
    <property type="entry name" value="Cation efflux protein transmembrane domain"/>
    <property type="match status" value="1"/>
</dbReference>
<feature type="transmembrane region" description="Helical" evidence="5">
    <location>
        <begin position="190"/>
        <end position="211"/>
    </location>
</feature>
<sequence length="276" mass="29930">MNQVRSAQYISEFSVPKMDCPSEEAMIRMALDRMTGLRGLAFDLGEHQIQVLHDAGLGEIAPKLEPLGLGARLLHTRDADDDDLQAMQQSGEADAQESSTLKLLLAINGLMFLAEFALGWLAKSAGLLADSLDMFADASVYGVALYAVGRRMQLKNRAVHLAGCLQLLMALGVIFEVGRRFIFGSNPESLLMITVGAAALAANVTCLLLIYRHRHGGSHMKASWIFSANDVIANLGLMVAAVLVAWTGSRYPDLFIGTIIGIVVLHGAWRILKLRN</sequence>
<comment type="caution">
    <text evidence="7">The sequence shown here is derived from an EMBL/GenBank/DDBJ whole genome shotgun (WGS) entry which is preliminary data.</text>
</comment>
<feature type="domain" description="Cation efflux protein transmembrane" evidence="6">
    <location>
        <begin position="102"/>
        <end position="273"/>
    </location>
</feature>
<dbReference type="InterPro" id="IPR058533">
    <property type="entry name" value="Cation_efflux_TM"/>
</dbReference>
<dbReference type="RefSeq" id="WP_311653640.1">
    <property type="nucleotide sequence ID" value="NZ_JAVRIB010000013.1"/>
</dbReference>
<accession>A0ABU3C2F4</accession>
<evidence type="ECO:0000256" key="5">
    <source>
        <dbReference type="SAM" id="Phobius"/>
    </source>
</evidence>
<dbReference type="InterPro" id="IPR036163">
    <property type="entry name" value="HMA_dom_sf"/>
</dbReference>
<protein>
    <submittedName>
        <fullName evidence="7">Cation transporter</fullName>
    </submittedName>
</protein>
<feature type="transmembrane region" description="Helical" evidence="5">
    <location>
        <begin position="103"/>
        <end position="122"/>
    </location>
</feature>
<feature type="transmembrane region" description="Helical" evidence="5">
    <location>
        <begin position="159"/>
        <end position="178"/>
    </location>
</feature>
<dbReference type="InterPro" id="IPR027469">
    <property type="entry name" value="Cation_efflux_TMD_sf"/>
</dbReference>
<dbReference type="Proteomes" id="UP001251857">
    <property type="component" value="Unassembled WGS sequence"/>
</dbReference>
<dbReference type="SUPFAM" id="SSF161111">
    <property type="entry name" value="Cation efflux protein transmembrane domain-like"/>
    <property type="match status" value="1"/>
</dbReference>
<dbReference type="Pfam" id="PF01545">
    <property type="entry name" value="Cation_efflux"/>
    <property type="match status" value="1"/>
</dbReference>
<comment type="subcellular location">
    <subcellularLocation>
        <location evidence="1">Membrane</location>
        <topology evidence="1">Multi-pass membrane protein</topology>
    </subcellularLocation>
</comment>
<keyword evidence="3 5" id="KW-1133">Transmembrane helix</keyword>
<evidence type="ECO:0000256" key="4">
    <source>
        <dbReference type="ARBA" id="ARBA00023136"/>
    </source>
</evidence>
<feature type="transmembrane region" description="Helical" evidence="5">
    <location>
        <begin position="231"/>
        <end position="248"/>
    </location>
</feature>
<keyword evidence="8" id="KW-1185">Reference proteome</keyword>
<gene>
    <name evidence="7" type="ORF">RM532_12345</name>
</gene>
<keyword evidence="2 5" id="KW-0812">Transmembrane</keyword>
<reference evidence="7 8" key="1">
    <citation type="submission" date="2023-09" db="EMBL/GenBank/DDBJ databases">
        <authorList>
            <person name="Rey-Velasco X."/>
        </authorList>
    </citation>
    <scope>NUCLEOTIDE SEQUENCE [LARGE SCALE GENOMIC DNA]</scope>
    <source>
        <strain evidence="7 8">W335</strain>
    </source>
</reference>
<evidence type="ECO:0000313" key="8">
    <source>
        <dbReference type="Proteomes" id="UP001251857"/>
    </source>
</evidence>
<feature type="transmembrane region" description="Helical" evidence="5">
    <location>
        <begin position="128"/>
        <end position="147"/>
    </location>
</feature>
<proteinExistence type="predicted"/>
<name>A0ABU3C2F4_9GAMM</name>
<keyword evidence="4 5" id="KW-0472">Membrane</keyword>